<evidence type="ECO:0000256" key="1">
    <source>
        <dbReference type="ARBA" id="ARBA00022614"/>
    </source>
</evidence>
<dbReference type="Gene3D" id="2.60.120.260">
    <property type="entry name" value="Galactose-binding domain-like"/>
    <property type="match status" value="1"/>
</dbReference>
<dbReference type="SUPFAM" id="SSF49785">
    <property type="entry name" value="Galactose-binding domain-like"/>
    <property type="match status" value="1"/>
</dbReference>
<keyword evidence="8" id="KW-1185">Reference proteome</keyword>
<feature type="signal peptide" evidence="5">
    <location>
        <begin position="1"/>
        <end position="21"/>
    </location>
</feature>
<protein>
    <submittedName>
        <fullName evidence="7">Proprotein convertase P-domain-containing protein</fullName>
    </submittedName>
</protein>
<keyword evidence="3" id="KW-0677">Repeat</keyword>
<dbReference type="Proteomes" id="UP001597533">
    <property type="component" value="Unassembled WGS sequence"/>
</dbReference>
<dbReference type="InterPro" id="IPR032675">
    <property type="entry name" value="LRR_dom_sf"/>
</dbReference>
<comment type="caution">
    <text evidence="7">The sequence shown here is derived from an EMBL/GenBank/DDBJ whole genome shotgun (WGS) entry which is preliminary data.</text>
</comment>
<gene>
    <name evidence="7" type="ORF">ACFS5M_04220</name>
</gene>
<keyword evidence="2" id="KW-0645">Protease</keyword>
<dbReference type="PROSITE" id="PS51829">
    <property type="entry name" value="P_HOMO_B"/>
    <property type="match status" value="1"/>
</dbReference>
<evidence type="ECO:0000256" key="3">
    <source>
        <dbReference type="ARBA" id="ARBA00022737"/>
    </source>
</evidence>
<evidence type="ECO:0000256" key="4">
    <source>
        <dbReference type="ARBA" id="ARBA00022801"/>
    </source>
</evidence>
<feature type="chain" id="PRO_5046205096" evidence="5">
    <location>
        <begin position="22"/>
        <end position="1403"/>
    </location>
</feature>
<dbReference type="PANTHER" id="PTHR47566">
    <property type="match status" value="1"/>
</dbReference>
<evidence type="ECO:0000313" key="7">
    <source>
        <dbReference type="EMBL" id="MFD2822863.1"/>
    </source>
</evidence>
<dbReference type="InterPro" id="IPR052574">
    <property type="entry name" value="CDIRP"/>
</dbReference>
<keyword evidence="4" id="KW-0378">Hydrolase</keyword>
<organism evidence="7 8">
    <name type="scientific">Lacinutrix iliipiscaria</name>
    <dbReference type="NCBI Taxonomy" id="1230532"/>
    <lineage>
        <taxon>Bacteria</taxon>
        <taxon>Pseudomonadati</taxon>
        <taxon>Bacteroidota</taxon>
        <taxon>Flavobacteriia</taxon>
        <taxon>Flavobacteriales</taxon>
        <taxon>Flavobacteriaceae</taxon>
        <taxon>Lacinutrix</taxon>
    </lineage>
</organism>
<keyword evidence="1" id="KW-0433">Leucine-rich repeat</keyword>
<accession>A0ABW5WNK8</accession>
<feature type="domain" description="P/Homo B" evidence="6">
    <location>
        <begin position="11"/>
        <end position="167"/>
    </location>
</feature>
<dbReference type="InterPro" id="IPR008979">
    <property type="entry name" value="Galactose-bd-like_sf"/>
</dbReference>
<proteinExistence type="predicted"/>
<dbReference type="Gene3D" id="3.80.10.10">
    <property type="entry name" value="Ribonuclease Inhibitor"/>
    <property type="match status" value="3"/>
</dbReference>
<dbReference type="InterPro" id="IPR002884">
    <property type="entry name" value="P_dom"/>
</dbReference>
<evidence type="ECO:0000256" key="2">
    <source>
        <dbReference type="ARBA" id="ARBA00022670"/>
    </source>
</evidence>
<name>A0ABW5WNK8_9FLAO</name>
<dbReference type="EMBL" id="JBHUOV010000001">
    <property type="protein sequence ID" value="MFD2822863.1"/>
    <property type="molecule type" value="Genomic_DNA"/>
</dbReference>
<reference evidence="8" key="1">
    <citation type="journal article" date="2019" name="Int. J. Syst. Evol. Microbiol.">
        <title>The Global Catalogue of Microorganisms (GCM) 10K type strain sequencing project: providing services to taxonomists for standard genome sequencing and annotation.</title>
        <authorList>
            <consortium name="The Broad Institute Genomics Platform"/>
            <consortium name="The Broad Institute Genome Sequencing Center for Infectious Disease"/>
            <person name="Wu L."/>
            <person name="Ma J."/>
        </authorList>
    </citation>
    <scope>NUCLEOTIDE SEQUENCE [LARGE SCALE GENOMIC DNA]</scope>
    <source>
        <strain evidence="8">KCTC 32141</strain>
    </source>
</reference>
<evidence type="ECO:0000256" key="5">
    <source>
        <dbReference type="SAM" id="SignalP"/>
    </source>
</evidence>
<dbReference type="RefSeq" id="WP_183486141.1">
    <property type="nucleotide sequence ID" value="NZ_JBHUOV010000001.1"/>
</dbReference>
<dbReference type="PANTHER" id="PTHR47566:SF1">
    <property type="entry name" value="PROTEIN NUD1"/>
    <property type="match status" value="1"/>
</dbReference>
<dbReference type="Pfam" id="PF01483">
    <property type="entry name" value="P_proprotein"/>
    <property type="match status" value="1"/>
</dbReference>
<keyword evidence="5" id="KW-0732">Signal</keyword>
<sequence length="1403" mass="152097">MIKNYISTIFVVFFTTIFSFSQTFNGTTGPITDNNCATTPNTFSTTVTGATSSNLAHIDIDITHTYIGDISLTLTHVNSGTSVVLVNPDATDNGDNYTNTVFTRGSNTSITLGVAPYRAGYLPENSLSAFDSLDPNSEWLLIVCDAYEFDTGTLNSWSITFAGYNENDNFIGPLNLIVPGEQFSDDPITANNTGATASEINDWTNLDIPTGCGTIDNGGYFGGDLWFESWASNNGTITIETAAVPGSDVTDTAIAIYDTSNNLIACNDDKSGSDFFSKIEVGGLNPGSPYIVRVWEFNNNNFGDFQISAYANDTYVPDDNFENYLETHDASGAVVPLGDPTSMGNGTVNDNFVPTSKIDTVTHLNVSTLGISDLTGIEDFIALEILNGDNNNLATINVSNNINLKNLSLRSNSLTAINVDTNINLEAFDITANTVTNLNLSHNLELKYLWLILNNLGTLDVTNNSALETLDIKGINISELDVSNNVSLTYLDCGNNNLEFLDLTNNIVLNNLRCFNNQLSYLNVANGNNTSFVYFRSDGNPNLSCIEVDDTTYSTTNWTLIDPTSSFSEDCGTYVPDDNFENYLETHDASGAVVPLADPTSMGNGIANDNYVTTANINTVTTLDVNDEDIDDLTGIEDFTSLTVLNCDNNSLDTLDLSHNTALTDLRCSDMSLTSLDFSNNTALTFLDCSFNNSLITLNVSNNTALTSLDCSYTNITTLDVSNNTVLTSLDCSFNSNLTTLDVSNNTSLTSLNCRFNNLNSLNVRNNNNVNFTSFDSRSNSNLQCIQVDNTVYSTTNWINIDPQSYFSIDCNFNNIPKKAYTLNVGHDFEDQAQIADNTIATASELIDSSIPIPTGCGTFSDSAGYLGGDLWYEVTIPDDGSVIIETELNSGSSIDDTGLAVYSGLPGSLIQITCNDDVDIDNNDFYSIITLTNRTPGEVIYARAWDYENNNLGTFKISAYRNPAISTYVPDDNFENHLETHDALGTVVPLGDPTSMGNGIANDDFVLNNRINTVDVLEVSNQDIYDLTGIEGFTNLSVLYCHDNYLTTLNVSQNSFLVYLNCSINQLTTLDVSQNSDIISLHCFGNLLENLNINNNFNTSLLELVVNFNPNLTCIQVDNQSIANDWNNVINTPINFSVDPQTQFSANCGEVVVEASAYLQGAFLNPRVGEEAFMRDDLRANGYLPSTSPYADNAPLIGTPFSTIGTDAIVDWVWVELRDDTDNTLVIEGQSALLQRDGDIVAPDGVSPLVFSQQAKHYNVVLKHRNHVGVITSLKQPFPLNQTQNYMNGSTTVLGANALVNMSGTFALWTGDVGGDGQIKFSGSNNDANAIKDGVLDDPANGFNSATFTSSGYLNYDLNMDGNGKFSGANNDGNIIKDNVLSHPGNGFNSPTFTINSAVPQD</sequence>
<evidence type="ECO:0000313" key="8">
    <source>
        <dbReference type="Proteomes" id="UP001597533"/>
    </source>
</evidence>
<evidence type="ECO:0000259" key="6">
    <source>
        <dbReference type="PROSITE" id="PS51829"/>
    </source>
</evidence>
<dbReference type="SUPFAM" id="SSF52058">
    <property type="entry name" value="L domain-like"/>
    <property type="match status" value="3"/>
</dbReference>